<evidence type="ECO:0000313" key="1">
    <source>
        <dbReference type="EMBL" id="EJW91384.1"/>
    </source>
</evidence>
<gene>
    <name evidence="1" type="ORF">EVA_20509</name>
</gene>
<accession>J9FVH8</accession>
<protein>
    <submittedName>
        <fullName evidence="1">Uncharacterized protein</fullName>
    </submittedName>
</protein>
<proteinExistence type="predicted"/>
<sequence length="48" mass="5631">MVARFTTVTSMSRSLRNRSLSSFQLKRKRRDSKSFLMEQICMSGQETL</sequence>
<reference evidence="1" key="1">
    <citation type="journal article" date="2012" name="PLoS ONE">
        <title>Gene sets for utilization of primary and secondary nutrition supplies in the distal gut of endangered iberian lynx.</title>
        <authorList>
            <person name="Alcaide M."/>
            <person name="Messina E."/>
            <person name="Richter M."/>
            <person name="Bargiela R."/>
            <person name="Peplies J."/>
            <person name="Huws S.A."/>
            <person name="Newbold C.J."/>
            <person name="Golyshin P.N."/>
            <person name="Simon M.A."/>
            <person name="Lopez G."/>
            <person name="Yakimov M.M."/>
            <person name="Ferrer M."/>
        </authorList>
    </citation>
    <scope>NUCLEOTIDE SEQUENCE</scope>
</reference>
<name>J9FVH8_9ZZZZ</name>
<dbReference type="EMBL" id="AMCI01008219">
    <property type="protein sequence ID" value="EJW91384.1"/>
    <property type="molecule type" value="Genomic_DNA"/>
</dbReference>
<organism evidence="1">
    <name type="scientific">gut metagenome</name>
    <dbReference type="NCBI Taxonomy" id="749906"/>
    <lineage>
        <taxon>unclassified sequences</taxon>
        <taxon>metagenomes</taxon>
        <taxon>organismal metagenomes</taxon>
    </lineage>
</organism>
<dbReference type="AlphaFoldDB" id="J9FVH8"/>
<comment type="caution">
    <text evidence="1">The sequence shown here is derived from an EMBL/GenBank/DDBJ whole genome shotgun (WGS) entry which is preliminary data.</text>
</comment>